<feature type="region of interest" description="Disordered" evidence="1">
    <location>
        <begin position="1"/>
        <end position="144"/>
    </location>
</feature>
<protein>
    <submittedName>
        <fullName evidence="2">Uncharacterized protein</fullName>
    </submittedName>
</protein>
<dbReference type="STRING" id="1344416.A0A139AXV4"/>
<evidence type="ECO:0000313" key="3">
    <source>
        <dbReference type="Proteomes" id="UP000070544"/>
    </source>
</evidence>
<feature type="compositionally biased region" description="Basic and acidic residues" evidence="1">
    <location>
        <begin position="203"/>
        <end position="213"/>
    </location>
</feature>
<dbReference type="AlphaFoldDB" id="A0A139AXV4"/>
<accession>A0A139AXV4</accession>
<proteinExistence type="predicted"/>
<dbReference type="EMBL" id="KQ965732">
    <property type="protein sequence ID" value="KXS21549.1"/>
    <property type="molecule type" value="Genomic_DNA"/>
</dbReference>
<feature type="compositionally biased region" description="Low complexity" evidence="1">
    <location>
        <begin position="69"/>
        <end position="82"/>
    </location>
</feature>
<organism evidence="2 3">
    <name type="scientific">Gonapodya prolifera (strain JEL478)</name>
    <name type="common">Monoblepharis prolifera</name>
    <dbReference type="NCBI Taxonomy" id="1344416"/>
    <lineage>
        <taxon>Eukaryota</taxon>
        <taxon>Fungi</taxon>
        <taxon>Fungi incertae sedis</taxon>
        <taxon>Chytridiomycota</taxon>
        <taxon>Chytridiomycota incertae sedis</taxon>
        <taxon>Monoblepharidomycetes</taxon>
        <taxon>Monoblepharidales</taxon>
        <taxon>Gonapodyaceae</taxon>
        <taxon>Gonapodya</taxon>
    </lineage>
</organism>
<evidence type="ECO:0000256" key="1">
    <source>
        <dbReference type="SAM" id="MobiDB-lite"/>
    </source>
</evidence>
<feature type="compositionally biased region" description="Polar residues" evidence="1">
    <location>
        <begin position="52"/>
        <end position="68"/>
    </location>
</feature>
<dbReference type="Proteomes" id="UP000070544">
    <property type="component" value="Unassembled WGS sequence"/>
</dbReference>
<sequence>MHALPAPIVRSKMKQSATAMPSQRRPAPPATRQPPSRPRQQNAWGAPPPPSRQSINATSRSAKTHTSGPATPAVTTRTRTPATPTPNPRFRFGMDSTRKDAAPAPQKPPGKSAPGTGASTGTPSLSLRPPKPTHPRPVSEVFHPLSPCTPPPFVGHAIPPSALPEPPSGPLRSLANRAHAALTSRLPVLVRPPSRPVGGHKCPAKDPKDCDCGEERERRIEELRRLLILILPEQAVARTEKLPADT</sequence>
<name>A0A139AXV4_GONPJ</name>
<keyword evidence="3" id="KW-1185">Reference proteome</keyword>
<gene>
    <name evidence="2" type="ORF">M427DRAFT_142041</name>
</gene>
<reference evidence="2 3" key="1">
    <citation type="journal article" date="2015" name="Genome Biol. Evol.">
        <title>Phylogenomic analyses indicate that early fungi evolved digesting cell walls of algal ancestors of land plants.</title>
        <authorList>
            <person name="Chang Y."/>
            <person name="Wang S."/>
            <person name="Sekimoto S."/>
            <person name="Aerts A.L."/>
            <person name="Choi C."/>
            <person name="Clum A."/>
            <person name="LaButti K.M."/>
            <person name="Lindquist E.A."/>
            <person name="Yee Ngan C."/>
            <person name="Ohm R.A."/>
            <person name="Salamov A.A."/>
            <person name="Grigoriev I.V."/>
            <person name="Spatafora J.W."/>
            <person name="Berbee M.L."/>
        </authorList>
    </citation>
    <scope>NUCLEOTIDE SEQUENCE [LARGE SCALE GENOMIC DNA]</scope>
    <source>
        <strain evidence="2 3">JEL478</strain>
    </source>
</reference>
<feature type="region of interest" description="Disordered" evidence="1">
    <location>
        <begin position="185"/>
        <end position="213"/>
    </location>
</feature>
<evidence type="ECO:0000313" key="2">
    <source>
        <dbReference type="EMBL" id="KXS21549.1"/>
    </source>
</evidence>
<feature type="compositionally biased region" description="Pro residues" evidence="1">
    <location>
        <begin position="26"/>
        <end position="37"/>
    </location>
</feature>